<comment type="caution">
    <text evidence="5">The sequence shown here is derived from an EMBL/GenBank/DDBJ whole genome shotgun (WGS) entry which is preliminary data.</text>
</comment>
<name>A0A242A8R2_9ENTE</name>
<feature type="domain" description="HTH lacI-type" evidence="4">
    <location>
        <begin position="2"/>
        <end position="56"/>
    </location>
</feature>
<dbReference type="AlphaFoldDB" id="A0A242A8R2"/>
<sequence>MANIRDIAKMTGYSVSTVSRVINNNPYVSEEKRREILAAMQAVNYIPNHTARVLSVGKTKHIGVILPFVNQHYFDTLLSGITTAAFSRGYKVTLLPTNYDPHVEEAYLKEFAAKSFDAMIVTSRANPIEVLLPYLAYGRIIFCEKIDAVPDGCTYIDREGSIREVFSYLKNQGIEHIGLTLGRSRTLSSNSKITVRLAKDYFPAFSEDLIFWDSLSEEDGKEAAAFFADKEVEAIFTNGDSVAAGVYLANPTDWLVIGRDHLFISDVLQFSTIDYHLQQCGETAVQLAVKEKQGSIRIPYQFIQRTA</sequence>
<dbReference type="Pfam" id="PF00356">
    <property type="entry name" value="LacI"/>
    <property type="match status" value="1"/>
</dbReference>
<keyword evidence="2" id="KW-0238">DNA-binding</keyword>
<evidence type="ECO:0000259" key="4">
    <source>
        <dbReference type="PROSITE" id="PS50932"/>
    </source>
</evidence>
<evidence type="ECO:0000256" key="3">
    <source>
        <dbReference type="ARBA" id="ARBA00023163"/>
    </source>
</evidence>
<proteinExistence type="predicted"/>
<dbReference type="Proteomes" id="UP000195043">
    <property type="component" value="Unassembled WGS sequence"/>
</dbReference>
<dbReference type="Pfam" id="PF00532">
    <property type="entry name" value="Peripla_BP_1"/>
    <property type="match status" value="1"/>
</dbReference>
<dbReference type="Gene3D" id="3.40.50.2300">
    <property type="match status" value="2"/>
</dbReference>
<dbReference type="InterPro" id="IPR001761">
    <property type="entry name" value="Peripla_BP/Lac1_sug-bd_dom"/>
</dbReference>
<dbReference type="PROSITE" id="PS50932">
    <property type="entry name" value="HTH_LACI_2"/>
    <property type="match status" value="1"/>
</dbReference>
<dbReference type="SUPFAM" id="SSF53822">
    <property type="entry name" value="Periplasmic binding protein-like I"/>
    <property type="match status" value="1"/>
</dbReference>
<dbReference type="PANTHER" id="PTHR30146">
    <property type="entry name" value="LACI-RELATED TRANSCRIPTIONAL REPRESSOR"/>
    <property type="match status" value="1"/>
</dbReference>
<dbReference type="STRING" id="1834191.A5886_002537"/>
<organism evidence="5 6">
    <name type="scientific">Candidatus Enterococcus testudinis</name>
    <dbReference type="NCBI Taxonomy" id="1834191"/>
    <lineage>
        <taxon>Bacteria</taxon>
        <taxon>Bacillati</taxon>
        <taxon>Bacillota</taxon>
        <taxon>Bacilli</taxon>
        <taxon>Lactobacillales</taxon>
        <taxon>Enterococcaceae</taxon>
        <taxon>Enterococcus</taxon>
    </lineage>
</organism>
<dbReference type="InterPro" id="IPR028082">
    <property type="entry name" value="Peripla_BP_I"/>
</dbReference>
<dbReference type="Gene3D" id="1.10.260.40">
    <property type="entry name" value="lambda repressor-like DNA-binding domains"/>
    <property type="match status" value="1"/>
</dbReference>
<dbReference type="SUPFAM" id="SSF47413">
    <property type="entry name" value="lambda repressor-like DNA-binding domains"/>
    <property type="match status" value="1"/>
</dbReference>
<dbReference type="OrthoDB" id="9798934at2"/>
<dbReference type="InterPro" id="IPR010982">
    <property type="entry name" value="Lambda_DNA-bd_dom_sf"/>
</dbReference>
<evidence type="ECO:0000313" key="5">
    <source>
        <dbReference type="EMBL" id="OTN77437.1"/>
    </source>
</evidence>
<protein>
    <recommendedName>
        <fullName evidence="4">HTH lacI-type domain-containing protein</fullName>
    </recommendedName>
</protein>
<reference evidence="5 6" key="1">
    <citation type="submission" date="2017-05" db="EMBL/GenBank/DDBJ databases">
        <title>The Genome Sequence of Enterococcus sp. 8G7_MSG3316.</title>
        <authorList>
            <consortium name="The Broad Institute Genomics Platform"/>
            <consortium name="The Broad Institute Genomic Center for Infectious Diseases"/>
            <person name="Earl A."/>
            <person name="Manson A."/>
            <person name="Schwartman J."/>
            <person name="Gilmore M."/>
            <person name="Abouelleil A."/>
            <person name="Cao P."/>
            <person name="Chapman S."/>
            <person name="Cusick C."/>
            <person name="Shea T."/>
            <person name="Young S."/>
            <person name="Neafsey D."/>
            <person name="Nusbaum C."/>
            <person name="Birren B."/>
        </authorList>
    </citation>
    <scope>NUCLEOTIDE SEQUENCE [LARGE SCALE GENOMIC DNA]</scope>
    <source>
        <strain evidence="5 6">8G7_MSG3316</strain>
    </source>
</reference>
<keyword evidence="6" id="KW-1185">Reference proteome</keyword>
<keyword evidence="1" id="KW-0805">Transcription regulation</keyword>
<evidence type="ECO:0000256" key="2">
    <source>
        <dbReference type="ARBA" id="ARBA00023125"/>
    </source>
</evidence>
<evidence type="ECO:0000313" key="6">
    <source>
        <dbReference type="Proteomes" id="UP000195043"/>
    </source>
</evidence>
<keyword evidence="3" id="KW-0804">Transcription</keyword>
<dbReference type="CDD" id="cd01392">
    <property type="entry name" value="HTH_LacI"/>
    <property type="match status" value="1"/>
</dbReference>
<dbReference type="EMBL" id="NGKU01000001">
    <property type="protein sequence ID" value="OTN77437.1"/>
    <property type="molecule type" value="Genomic_DNA"/>
</dbReference>
<dbReference type="SMART" id="SM00354">
    <property type="entry name" value="HTH_LACI"/>
    <property type="match status" value="1"/>
</dbReference>
<dbReference type="CDD" id="cd06286">
    <property type="entry name" value="PBP1_CcpB-like"/>
    <property type="match status" value="1"/>
</dbReference>
<dbReference type="InterPro" id="IPR000843">
    <property type="entry name" value="HTH_LacI"/>
</dbReference>
<dbReference type="GO" id="GO:0000976">
    <property type="term" value="F:transcription cis-regulatory region binding"/>
    <property type="evidence" value="ECO:0007669"/>
    <property type="project" value="TreeGrafter"/>
</dbReference>
<dbReference type="GO" id="GO:0003700">
    <property type="term" value="F:DNA-binding transcription factor activity"/>
    <property type="evidence" value="ECO:0007669"/>
    <property type="project" value="TreeGrafter"/>
</dbReference>
<evidence type="ECO:0000256" key="1">
    <source>
        <dbReference type="ARBA" id="ARBA00023015"/>
    </source>
</evidence>
<dbReference type="PANTHER" id="PTHR30146:SF105">
    <property type="entry name" value="CATABOLITE CONTROL PROTEIN B"/>
    <property type="match status" value="1"/>
</dbReference>
<gene>
    <name evidence="5" type="ORF">A5886_002537</name>
</gene>
<dbReference type="RefSeq" id="WP_086275464.1">
    <property type="nucleotide sequence ID" value="NZ_NGKU01000001.1"/>
</dbReference>
<accession>A0A242A8R2</accession>